<name>A0A6H0X6Q3_9CAUD</name>
<organism evidence="1 2">
    <name type="scientific">Bacillus phage Izhevsk</name>
    <dbReference type="NCBI Taxonomy" id="2724322"/>
    <lineage>
        <taxon>Viruses</taxon>
        <taxon>Duplodnaviria</taxon>
        <taxon>Heunggongvirae</taxon>
        <taxon>Uroviricota</taxon>
        <taxon>Caudoviricetes</taxon>
        <taxon>Joanripponvirinae</taxon>
        <taxon>Tsamsavirus</taxon>
        <taxon>Tsamsavirus izhevsk</taxon>
    </lineage>
</organism>
<gene>
    <name evidence="1" type="ORF">Izhevsk_216</name>
</gene>
<dbReference type="Proteomes" id="UP000503405">
    <property type="component" value="Segment"/>
</dbReference>
<sequence length="154" mass="18107">MTNTRLAEVYDGFLSKISDYTLLANTITDMDIDEELFSYFKSARAKFFRCRQSLKTVIATEMVDGVQEEFTSFEVELTEYEVEVLIALMLVEYMKPLMVSTEVNKQSLSDKDFKIYSQANQLRELRLLSKELKKEANKMISTYTYFKLDKENYK</sequence>
<evidence type="ECO:0000313" key="1">
    <source>
        <dbReference type="EMBL" id="QIW89897.1"/>
    </source>
</evidence>
<dbReference type="EMBL" id="MT254578">
    <property type="protein sequence ID" value="QIW89897.1"/>
    <property type="molecule type" value="Genomic_DNA"/>
</dbReference>
<reference evidence="1 2" key="1">
    <citation type="submission" date="2020-03" db="EMBL/GenBank/DDBJ databases">
        <authorList>
            <person name="Skorynina A."/>
            <person name="Kazantseva O."/>
            <person name="Baycher S."/>
            <person name="Piligrimova E."/>
            <person name="Kuliabin V."/>
            <person name="Shadrin A."/>
        </authorList>
    </citation>
    <scope>NUCLEOTIDE SEQUENCE [LARGE SCALE GENOMIC DNA]</scope>
</reference>
<evidence type="ECO:0000313" key="2">
    <source>
        <dbReference type="Proteomes" id="UP000503405"/>
    </source>
</evidence>
<accession>A0A6H0X6Q3</accession>
<keyword evidence="2" id="KW-1185">Reference proteome</keyword>
<proteinExistence type="predicted"/>
<protein>
    <submittedName>
        <fullName evidence="1">Uncharacterized protein</fullName>
    </submittedName>
</protein>